<dbReference type="Gene3D" id="1.10.150.20">
    <property type="entry name" value="5' to 3' exonuclease, C-terminal subdomain"/>
    <property type="match status" value="1"/>
</dbReference>
<dbReference type="Proteomes" id="UP001252243">
    <property type="component" value="Unassembled WGS sequence"/>
</dbReference>
<evidence type="ECO:0000313" key="1">
    <source>
        <dbReference type="EMBL" id="MDR7083891.1"/>
    </source>
</evidence>
<organism evidence="1 2">
    <name type="scientific">Arthrobacter ginsengisoli</name>
    <dbReference type="NCBI Taxonomy" id="1356565"/>
    <lineage>
        <taxon>Bacteria</taxon>
        <taxon>Bacillati</taxon>
        <taxon>Actinomycetota</taxon>
        <taxon>Actinomycetes</taxon>
        <taxon>Micrococcales</taxon>
        <taxon>Micrococcaceae</taxon>
        <taxon>Arthrobacter</taxon>
    </lineage>
</organism>
<sequence length="72" mass="7362">MAPKSVEPGRTPLPRGIAAPARRALAHAGVETLEQVVALGGRALSGMHGMGPRTLAQLEDALDEQGLELPAG</sequence>
<dbReference type="RefSeq" id="WP_310059392.1">
    <property type="nucleotide sequence ID" value="NZ_JAVDVQ010000015.1"/>
</dbReference>
<evidence type="ECO:0008006" key="3">
    <source>
        <dbReference type="Google" id="ProtNLM"/>
    </source>
</evidence>
<accession>A0ABU1UFI1</accession>
<dbReference type="EMBL" id="JAVDVQ010000015">
    <property type="protein sequence ID" value="MDR7083891.1"/>
    <property type="molecule type" value="Genomic_DNA"/>
</dbReference>
<gene>
    <name evidence="1" type="ORF">J2X01_003191</name>
</gene>
<name>A0ABU1UFI1_9MICC</name>
<keyword evidence="2" id="KW-1185">Reference proteome</keyword>
<protein>
    <recommendedName>
        <fullName evidence="3">DNA-binding protein</fullName>
    </recommendedName>
</protein>
<evidence type="ECO:0000313" key="2">
    <source>
        <dbReference type="Proteomes" id="UP001252243"/>
    </source>
</evidence>
<reference evidence="1 2" key="1">
    <citation type="submission" date="2023-07" db="EMBL/GenBank/DDBJ databases">
        <title>Sorghum-associated microbial communities from plants grown in Nebraska, USA.</title>
        <authorList>
            <person name="Schachtman D."/>
        </authorList>
    </citation>
    <scope>NUCLEOTIDE SEQUENCE [LARGE SCALE GENOMIC DNA]</scope>
    <source>
        <strain evidence="1 2">BE167</strain>
    </source>
</reference>
<proteinExistence type="predicted"/>
<dbReference type="SUPFAM" id="SSF47789">
    <property type="entry name" value="C-terminal domain of RNA polymerase alpha subunit"/>
    <property type="match status" value="1"/>
</dbReference>
<comment type="caution">
    <text evidence="1">The sequence shown here is derived from an EMBL/GenBank/DDBJ whole genome shotgun (WGS) entry which is preliminary data.</text>
</comment>